<dbReference type="GO" id="GO:0046872">
    <property type="term" value="F:metal ion binding"/>
    <property type="evidence" value="ECO:0007669"/>
    <property type="project" value="UniProtKB-KW"/>
</dbReference>
<evidence type="ECO:0000256" key="1">
    <source>
        <dbReference type="ARBA" id="ARBA00022723"/>
    </source>
</evidence>
<proteinExistence type="predicted"/>
<dbReference type="PANTHER" id="PTHR31944:SF129">
    <property type="entry name" value="ASPYRIDONES CLUSTER REGULATOR APDR-RELATED"/>
    <property type="match status" value="1"/>
</dbReference>
<evidence type="ECO:0000256" key="5">
    <source>
        <dbReference type="ARBA" id="ARBA00023163"/>
    </source>
</evidence>
<protein>
    <submittedName>
        <fullName evidence="7">Putative transcriptional activator protein acu-15</fullName>
    </submittedName>
</protein>
<evidence type="ECO:0000256" key="4">
    <source>
        <dbReference type="ARBA" id="ARBA00023125"/>
    </source>
</evidence>
<reference evidence="7 8" key="1">
    <citation type="journal article" date="2012" name="Eukaryot. Cell">
        <title>Genome sequence of the fungus Glarea lozoyensis: the first genome sequence of a species from the Helotiaceae family.</title>
        <authorList>
            <person name="Youssar L."/>
            <person name="Gruening B.A."/>
            <person name="Erxleben A."/>
            <person name="Guenther S."/>
            <person name="Huettel W."/>
        </authorList>
    </citation>
    <scope>NUCLEOTIDE SEQUENCE [LARGE SCALE GENOMIC DNA]</scope>
    <source>
        <strain evidence="8">ATCC 74030 / MF5533</strain>
    </source>
</reference>
<dbReference type="InParanoid" id="H0ERX2"/>
<dbReference type="HOGENOM" id="CLU_1949022_0_0_1"/>
<evidence type="ECO:0000256" key="6">
    <source>
        <dbReference type="ARBA" id="ARBA00023242"/>
    </source>
</evidence>
<dbReference type="AlphaFoldDB" id="H0ERX2"/>
<name>H0ERX2_GLAL7</name>
<dbReference type="Proteomes" id="UP000005446">
    <property type="component" value="Unassembled WGS sequence"/>
</dbReference>
<keyword evidence="3" id="KW-0805">Transcription regulation</keyword>
<keyword evidence="1" id="KW-0479">Metal-binding</keyword>
<evidence type="ECO:0000313" key="8">
    <source>
        <dbReference type="Proteomes" id="UP000005446"/>
    </source>
</evidence>
<keyword evidence="8" id="KW-1185">Reference proteome</keyword>
<dbReference type="GO" id="GO:0005634">
    <property type="term" value="C:nucleus"/>
    <property type="evidence" value="ECO:0007669"/>
    <property type="project" value="TreeGrafter"/>
</dbReference>
<evidence type="ECO:0000256" key="3">
    <source>
        <dbReference type="ARBA" id="ARBA00023015"/>
    </source>
</evidence>
<accession>H0ERX2</accession>
<dbReference type="InterPro" id="IPR051430">
    <property type="entry name" value="Fungal_TF_Env_Response"/>
</dbReference>
<evidence type="ECO:0000313" key="7">
    <source>
        <dbReference type="EMBL" id="EHK98696.1"/>
    </source>
</evidence>
<dbReference type="EMBL" id="AGUE01000138">
    <property type="protein sequence ID" value="EHK98696.1"/>
    <property type="molecule type" value="Genomic_DNA"/>
</dbReference>
<dbReference type="OrthoDB" id="655030at2759"/>
<organism evidence="7 8">
    <name type="scientific">Glarea lozoyensis (strain ATCC 74030 / MF5533)</name>
    <dbReference type="NCBI Taxonomy" id="1104152"/>
    <lineage>
        <taxon>Eukaryota</taxon>
        <taxon>Fungi</taxon>
        <taxon>Dikarya</taxon>
        <taxon>Ascomycota</taxon>
        <taxon>Pezizomycotina</taxon>
        <taxon>Leotiomycetes</taxon>
        <taxon>Helotiales</taxon>
        <taxon>Helotiaceae</taxon>
        <taxon>Glarea</taxon>
    </lineage>
</organism>
<evidence type="ECO:0000256" key="2">
    <source>
        <dbReference type="ARBA" id="ARBA00022833"/>
    </source>
</evidence>
<dbReference type="PANTHER" id="PTHR31944">
    <property type="entry name" value="HEME-RESPONSIVE ZINC FINGER TRANSCRIPTION FACTOR HAP1"/>
    <property type="match status" value="1"/>
</dbReference>
<dbReference type="GO" id="GO:0001228">
    <property type="term" value="F:DNA-binding transcription activator activity, RNA polymerase II-specific"/>
    <property type="evidence" value="ECO:0007669"/>
    <property type="project" value="TreeGrafter"/>
</dbReference>
<sequence>MESLDGHSSRATSIKLERPIRGPSNPAFGLILPPREVSDRMVNLYFCSFESTTRILHVPTFWAEYRKYWDQQDAVAPDVRLMIFLVVGIGSSLSEWDTDFRELVRQWVYDAEASLYVDQWRPGCKSPKF</sequence>
<dbReference type="GO" id="GO:0000978">
    <property type="term" value="F:RNA polymerase II cis-regulatory region sequence-specific DNA binding"/>
    <property type="evidence" value="ECO:0007669"/>
    <property type="project" value="TreeGrafter"/>
</dbReference>
<dbReference type="CDD" id="cd12148">
    <property type="entry name" value="fungal_TF_MHR"/>
    <property type="match status" value="1"/>
</dbReference>
<keyword evidence="2" id="KW-0862">Zinc</keyword>
<comment type="caution">
    <text evidence="7">The sequence shown here is derived from an EMBL/GenBank/DDBJ whole genome shotgun (WGS) entry which is preliminary data.</text>
</comment>
<gene>
    <name evidence="7" type="ORF">M7I_5444</name>
</gene>
<keyword evidence="4" id="KW-0238">DNA-binding</keyword>
<keyword evidence="6" id="KW-0539">Nucleus</keyword>
<keyword evidence="5" id="KW-0804">Transcription</keyword>